<dbReference type="EMBL" id="JACEIK010000834">
    <property type="protein sequence ID" value="MCD7462774.1"/>
    <property type="molecule type" value="Genomic_DNA"/>
</dbReference>
<evidence type="ECO:0000313" key="3">
    <source>
        <dbReference type="Proteomes" id="UP000823775"/>
    </source>
</evidence>
<sequence>MDDARRGEGKTSQRRGRRRADQSLINEVDLTFDFSSSSTVTPIESYYPTFDFGESSSVPHDDSQYQTVGFVTPPIETLCFAQFNGSQSQMPCNFEGAAQIDTLEFRKHNSPVARRLNFAADQESEINEE</sequence>
<feature type="compositionally biased region" description="Basic and acidic residues" evidence="1">
    <location>
        <begin position="1"/>
        <end position="11"/>
    </location>
</feature>
<evidence type="ECO:0000256" key="1">
    <source>
        <dbReference type="SAM" id="MobiDB-lite"/>
    </source>
</evidence>
<protein>
    <submittedName>
        <fullName evidence="2">Uncharacterized protein</fullName>
    </submittedName>
</protein>
<evidence type="ECO:0000313" key="2">
    <source>
        <dbReference type="EMBL" id="MCD7462774.1"/>
    </source>
</evidence>
<name>A0ABS8SWE8_DATST</name>
<gene>
    <name evidence="2" type="ORF">HAX54_049339</name>
</gene>
<proteinExistence type="predicted"/>
<keyword evidence="3" id="KW-1185">Reference proteome</keyword>
<dbReference type="Proteomes" id="UP000823775">
    <property type="component" value="Unassembled WGS sequence"/>
</dbReference>
<comment type="caution">
    <text evidence="2">The sequence shown here is derived from an EMBL/GenBank/DDBJ whole genome shotgun (WGS) entry which is preliminary data.</text>
</comment>
<accession>A0ABS8SWE8</accession>
<organism evidence="2 3">
    <name type="scientific">Datura stramonium</name>
    <name type="common">Jimsonweed</name>
    <name type="synonym">Common thornapple</name>
    <dbReference type="NCBI Taxonomy" id="4076"/>
    <lineage>
        <taxon>Eukaryota</taxon>
        <taxon>Viridiplantae</taxon>
        <taxon>Streptophyta</taxon>
        <taxon>Embryophyta</taxon>
        <taxon>Tracheophyta</taxon>
        <taxon>Spermatophyta</taxon>
        <taxon>Magnoliopsida</taxon>
        <taxon>eudicotyledons</taxon>
        <taxon>Gunneridae</taxon>
        <taxon>Pentapetalae</taxon>
        <taxon>asterids</taxon>
        <taxon>lamiids</taxon>
        <taxon>Solanales</taxon>
        <taxon>Solanaceae</taxon>
        <taxon>Solanoideae</taxon>
        <taxon>Datureae</taxon>
        <taxon>Datura</taxon>
    </lineage>
</organism>
<feature type="region of interest" description="Disordered" evidence="1">
    <location>
        <begin position="1"/>
        <end position="22"/>
    </location>
</feature>
<reference evidence="2 3" key="1">
    <citation type="journal article" date="2021" name="BMC Genomics">
        <title>Datura genome reveals duplications of psychoactive alkaloid biosynthetic genes and high mutation rate following tissue culture.</title>
        <authorList>
            <person name="Rajewski A."/>
            <person name="Carter-House D."/>
            <person name="Stajich J."/>
            <person name="Litt A."/>
        </authorList>
    </citation>
    <scope>NUCLEOTIDE SEQUENCE [LARGE SCALE GENOMIC DNA]</scope>
    <source>
        <strain evidence="2">AR-01</strain>
    </source>
</reference>